<name>A0A4R8DQ00_9BACT</name>
<proteinExistence type="predicted"/>
<protein>
    <recommendedName>
        <fullName evidence="3">PadR family transcriptional regulator</fullName>
    </recommendedName>
</protein>
<dbReference type="AlphaFoldDB" id="A0A4R8DQ00"/>
<reference evidence="1 2" key="1">
    <citation type="submission" date="2019-03" db="EMBL/GenBank/DDBJ databases">
        <title>Genomic Encyclopedia of Type Strains, Phase IV (KMG-IV): sequencing the most valuable type-strain genomes for metagenomic binning, comparative biology and taxonomic classification.</title>
        <authorList>
            <person name="Goeker M."/>
        </authorList>
    </citation>
    <scope>NUCLEOTIDE SEQUENCE [LARGE SCALE GENOMIC DNA]</scope>
    <source>
        <strain evidence="1 2">DSM 100059</strain>
    </source>
</reference>
<gene>
    <name evidence="1" type="ORF">EDB95_0386</name>
</gene>
<sequence>MSSQISKSDRYHILGLLYSEGTKETYAQVPIQYILSELRKDGIKGKDPESLLRGLRNQGLIRLHEDWAQLTDQGMTEYQRLHPRFLGRDVSPNKRVDTIRVWIGPITRLIQTVLNELMGHH</sequence>
<evidence type="ECO:0000313" key="2">
    <source>
        <dbReference type="Proteomes" id="UP000294498"/>
    </source>
</evidence>
<dbReference type="Proteomes" id="UP000294498">
    <property type="component" value="Unassembled WGS sequence"/>
</dbReference>
<comment type="caution">
    <text evidence="1">The sequence shown here is derived from an EMBL/GenBank/DDBJ whole genome shotgun (WGS) entry which is preliminary data.</text>
</comment>
<evidence type="ECO:0008006" key="3">
    <source>
        <dbReference type="Google" id="ProtNLM"/>
    </source>
</evidence>
<dbReference type="EMBL" id="SODV01000001">
    <property type="protein sequence ID" value="TDW99376.1"/>
    <property type="molecule type" value="Genomic_DNA"/>
</dbReference>
<organism evidence="1 2">
    <name type="scientific">Dinghuibacter silviterrae</name>
    <dbReference type="NCBI Taxonomy" id="1539049"/>
    <lineage>
        <taxon>Bacteria</taxon>
        <taxon>Pseudomonadati</taxon>
        <taxon>Bacteroidota</taxon>
        <taxon>Chitinophagia</taxon>
        <taxon>Chitinophagales</taxon>
        <taxon>Chitinophagaceae</taxon>
        <taxon>Dinghuibacter</taxon>
    </lineage>
</organism>
<accession>A0A4R8DQ00</accession>
<evidence type="ECO:0000313" key="1">
    <source>
        <dbReference type="EMBL" id="TDW99376.1"/>
    </source>
</evidence>
<keyword evidence="2" id="KW-1185">Reference proteome</keyword>